<gene>
    <name evidence="1" type="ORF">NATE_231</name>
</gene>
<organism evidence="1 2">
    <name type="scientific">Bacillus phage vB_BanS_Nate</name>
    <dbReference type="NCBI Taxonomy" id="2894788"/>
    <lineage>
        <taxon>Viruses</taxon>
        <taxon>Duplodnaviria</taxon>
        <taxon>Heunggongvirae</taxon>
        <taxon>Uroviricota</taxon>
        <taxon>Caudoviricetes</taxon>
        <taxon>Joanripponvirinae</taxon>
        <taxon>Natevirus</taxon>
        <taxon>Natevirus nate</taxon>
    </lineage>
</organism>
<evidence type="ECO:0000313" key="1">
    <source>
        <dbReference type="EMBL" id="UGO51084.1"/>
    </source>
</evidence>
<accession>A0AAE9CEC4</accession>
<dbReference type="Gene3D" id="3.40.50.300">
    <property type="entry name" value="P-loop containing nucleotide triphosphate hydrolases"/>
    <property type="match status" value="1"/>
</dbReference>
<proteinExistence type="predicted"/>
<keyword evidence="2" id="KW-1185">Reference proteome</keyword>
<dbReference type="EMBL" id="OK499992">
    <property type="protein sequence ID" value="UGO51084.1"/>
    <property type="molecule type" value="Genomic_DNA"/>
</dbReference>
<name>A0AAE9CEC4_9CAUD</name>
<evidence type="ECO:0000313" key="2">
    <source>
        <dbReference type="Proteomes" id="UP000827544"/>
    </source>
</evidence>
<dbReference type="Gene3D" id="3.30.420.240">
    <property type="match status" value="1"/>
</dbReference>
<dbReference type="Proteomes" id="UP000827544">
    <property type="component" value="Segment"/>
</dbReference>
<sequence>MSQIQSGEMRLWKMSQKNKKGGTFEAVKDDFRKSLSFFREYPDYFIDYIKTDITRFDLTPFQRVFLRAFFRKKKVGIVASRGISKTYIDVMAHYLKCMMYPDASICLAMPTKTQSAKVVQEKVEELWRDYPILKNELVDFKFQKDYVSLKFRNGASLDTLTVGESSRGLRANGIALEEIVDEKMDRDTINNVILPILAQPRMTKHGADPNEYSKTQAYITTASHKQSYCYEKYMELFGEMVRGEPTIVLGSSYEMGTRFGTLDYADVIEKRNSATYSPLSFDREYGSIFTGSNERSLVSVEEITKCRTVEEAEFRAENLKKKDKDAIYILSYDIARAEGKQTANSSLAVIKAIPRGDGTFQKFLVNMFTKEGTHFHEQALFLKKKVVEYNASVLVLDHNGIGRGVTDILVTEIDANPPYSVVNDDRYDRYKKANSIPMLHLISSQSKESKNTDIVNVFMSTIQNGDIFMLKSESNMRGIIRDTDGNRLAQKLLPHIQVDRMIDEIMNLEYVQTGNTTNVKQISRSIEKDRYSALAYGIFYLYQLEQKNKQRKRQTFDASNFIAIKEAKYKIWN</sequence>
<protein>
    <submittedName>
        <fullName evidence="1">Terminase ATPase subunit</fullName>
    </submittedName>
</protein>
<dbReference type="InterPro" id="IPR027417">
    <property type="entry name" value="P-loop_NTPase"/>
</dbReference>
<reference evidence="1" key="1">
    <citation type="submission" date="2021-10" db="EMBL/GenBank/DDBJ databases">
        <authorList>
            <person name="Lavering E.D."/>
            <person name="James R."/>
            <person name="Fairholm J.D."/>
            <person name="Ogilvie B.H."/>
            <person name="Thurgood T.L."/>
            <person name="Robison R.A."/>
            <person name="Grose J.H."/>
        </authorList>
    </citation>
    <scope>NUCLEOTIDE SEQUENCE</scope>
</reference>